<protein>
    <submittedName>
        <fullName evidence="1">Uncharacterized protein</fullName>
    </submittedName>
</protein>
<dbReference type="InterPro" id="IPR046175">
    <property type="entry name" value="DUF6177"/>
</dbReference>
<evidence type="ECO:0000313" key="1">
    <source>
        <dbReference type="EMBL" id="SDN79975.1"/>
    </source>
</evidence>
<dbReference type="Proteomes" id="UP000198541">
    <property type="component" value="Unassembled WGS sequence"/>
</dbReference>
<dbReference type="Pfam" id="PF19674">
    <property type="entry name" value="DUF6177"/>
    <property type="match status" value="1"/>
</dbReference>
<organism evidence="1 2">
    <name type="scientific">Actinomyces ruminicola</name>
    <dbReference type="NCBI Taxonomy" id="332524"/>
    <lineage>
        <taxon>Bacteria</taxon>
        <taxon>Bacillati</taxon>
        <taxon>Actinomycetota</taxon>
        <taxon>Actinomycetes</taxon>
        <taxon>Actinomycetales</taxon>
        <taxon>Actinomycetaceae</taxon>
        <taxon>Actinomyces</taxon>
    </lineage>
</organism>
<dbReference type="STRING" id="332524.SAMN04487766_11635"/>
<evidence type="ECO:0000313" key="2">
    <source>
        <dbReference type="Proteomes" id="UP000198541"/>
    </source>
</evidence>
<sequence>MPRGTFTRPGAPRAERPTFKMTHPMLDAQIGNRARITRLPGPVVALTEPLADLLHRTAGGSQRTILVVPEHSAVTPAFDRLTDATGTIVLVQEDATYRELRSGRLISQLSQTLEVLDQPQLKVSPRHMVQRDVRPNLTVSISAYHPARRTTRLGGVVELVAEHLLPDAELSWGGYEPAGAFWDRDALTDFCRRHMPTIHLVLAGHSDHGTLTGTITVSRTDNGLEEYVELSLAGATPATAYRDRATALFRTLSTDAKPQFALAMRTYARADTSLPVTMRRPPTPLAVLMGAPGMRQLGADAAQVASAHGGEATGYGRRRGLLVPLESNFDADWQPLLDLVRTLDGDAGNVSRALGVDSGTFTARGSAAPRP</sequence>
<keyword evidence="2" id="KW-1185">Reference proteome</keyword>
<dbReference type="AlphaFoldDB" id="A0A1H0EC80"/>
<gene>
    <name evidence="1" type="ORF">SAMN05216355_11526</name>
</gene>
<proteinExistence type="predicted"/>
<dbReference type="EMBL" id="FNIM01000015">
    <property type="protein sequence ID" value="SDN79975.1"/>
    <property type="molecule type" value="Genomic_DNA"/>
</dbReference>
<dbReference type="RefSeq" id="WP_092537429.1">
    <property type="nucleotide sequence ID" value="NZ_FNIM01000015.1"/>
</dbReference>
<reference evidence="2" key="1">
    <citation type="submission" date="2016-10" db="EMBL/GenBank/DDBJ databases">
        <authorList>
            <person name="Varghese N."/>
            <person name="Submissions S."/>
        </authorList>
    </citation>
    <scope>NUCLEOTIDE SEQUENCE [LARGE SCALE GENOMIC DNA]</scope>
    <source>
        <strain evidence="2">DSM 27982</strain>
    </source>
</reference>
<name>A0A1H0EC80_9ACTO</name>
<accession>A0A1H0EC80</accession>